<dbReference type="PANTHER" id="PTHR21240:SF28">
    <property type="entry name" value="ISO-OROTATE DECARBOXYLASE (EUROFUNG)"/>
    <property type="match status" value="1"/>
</dbReference>
<dbReference type="EMBL" id="BAAAQK010000001">
    <property type="protein sequence ID" value="GAA1827971.1"/>
    <property type="molecule type" value="Genomic_DNA"/>
</dbReference>
<organism evidence="3 4">
    <name type="scientific">Pseudonocardia ailaonensis</name>
    <dbReference type="NCBI Taxonomy" id="367279"/>
    <lineage>
        <taxon>Bacteria</taxon>
        <taxon>Bacillati</taxon>
        <taxon>Actinomycetota</taxon>
        <taxon>Actinomycetes</taxon>
        <taxon>Pseudonocardiales</taxon>
        <taxon>Pseudonocardiaceae</taxon>
        <taxon>Pseudonocardia</taxon>
    </lineage>
</organism>
<evidence type="ECO:0000259" key="2">
    <source>
        <dbReference type="Pfam" id="PF04909"/>
    </source>
</evidence>
<keyword evidence="1" id="KW-0456">Lyase</keyword>
<gene>
    <name evidence="3" type="ORF">GCM10009836_02130</name>
</gene>
<dbReference type="InterPro" id="IPR032465">
    <property type="entry name" value="ACMSD"/>
</dbReference>
<feature type="domain" description="Amidohydrolase-related" evidence="2">
    <location>
        <begin position="98"/>
        <end position="391"/>
    </location>
</feature>
<evidence type="ECO:0000256" key="1">
    <source>
        <dbReference type="ARBA" id="ARBA00023239"/>
    </source>
</evidence>
<dbReference type="InterPro" id="IPR006680">
    <property type="entry name" value="Amidohydro-rel"/>
</dbReference>
<dbReference type="RefSeq" id="WP_344411588.1">
    <property type="nucleotide sequence ID" value="NZ_BAAAQK010000001.1"/>
</dbReference>
<reference evidence="3 4" key="1">
    <citation type="journal article" date="2019" name="Int. J. Syst. Evol. Microbiol.">
        <title>The Global Catalogue of Microorganisms (GCM) 10K type strain sequencing project: providing services to taxonomists for standard genome sequencing and annotation.</title>
        <authorList>
            <consortium name="The Broad Institute Genomics Platform"/>
            <consortium name="The Broad Institute Genome Sequencing Center for Infectious Disease"/>
            <person name="Wu L."/>
            <person name="Ma J."/>
        </authorList>
    </citation>
    <scope>NUCLEOTIDE SEQUENCE [LARGE SCALE GENOMIC DNA]</scope>
    <source>
        <strain evidence="3 4">JCM 16009</strain>
    </source>
</reference>
<dbReference type="Gene3D" id="3.20.20.140">
    <property type="entry name" value="Metal-dependent hydrolases"/>
    <property type="match status" value="1"/>
</dbReference>
<dbReference type="SUPFAM" id="SSF51556">
    <property type="entry name" value="Metallo-dependent hydrolases"/>
    <property type="match status" value="1"/>
</dbReference>
<protein>
    <submittedName>
        <fullName evidence="3">Amidohydrolase family protein</fullName>
    </submittedName>
</protein>
<dbReference type="Pfam" id="PF04909">
    <property type="entry name" value="Amidohydro_2"/>
    <property type="match status" value="1"/>
</dbReference>
<name>A0ABN2MHY9_9PSEU</name>
<comment type="caution">
    <text evidence="3">The sequence shown here is derived from an EMBL/GenBank/DDBJ whole genome shotgun (WGS) entry which is preliminary data.</text>
</comment>
<evidence type="ECO:0000313" key="3">
    <source>
        <dbReference type="EMBL" id="GAA1827971.1"/>
    </source>
</evidence>
<dbReference type="PANTHER" id="PTHR21240">
    <property type="entry name" value="2-AMINO-3-CARBOXYLMUCONATE-6-SEMIALDEHYDE DECARBOXYLASE"/>
    <property type="match status" value="1"/>
</dbReference>
<dbReference type="Proteomes" id="UP001500449">
    <property type="component" value="Unassembled WGS sequence"/>
</dbReference>
<evidence type="ECO:0000313" key="4">
    <source>
        <dbReference type="Proteomes" id="UP001500449"/>
    </source>
</evidence>
<dbReference type="InterPro" id="IPR032466">
    <property type="entry name" value="Metal_Hydrolase"/>
</dbReference>
<sequence>MTAERALIVSSDGHATARMPEYGQYIPERSREEFEAFVVQYAKFGSKNFEARALAARLDPEAVDDWQARFIDTGRLDGNSDPAKRLEEMAAEGVSAEVLIPDFGTPFEMLSPTASGAMGQDADTRTPQQIADSCFAFNRWLADFVSYAPERFAGMAKIDFDDVEFALKEIAWAHEAGLRGIMVPHMRDDFPVYHPDFDPIWALVSDLGMVVDCHSGMSSITRRRPAIPRSAPHPSVVAPILTREFMFAAQQLLVHFIWGGVLERHPRLKVVFTEMGSAWAAPALAGMDYSFEGSYTRHDTREVLTMKPSEYFTRQVWLGSSIFSRAEVAARNELVGPAKMMLGMDFPHHEGTLATGPGTLGYLRATVGAAGVPADEARLMLGESALDVFGLDRAALSAVAAEVGPELDLVLTAPEVDEYPRGDVKKPLVYV</sequence>
<proteinExistence type="predicted"/>
<accession>A0ABN2MHY9</accession>
<keyword evidence="4" id="KW-1185">Reference proteome</keyword>